<dbReference type="Proteomes" id="UP001267426">
    <property type="component" value="Unassembled WGS sequence"/>
</dbReference>
<reference evidence="1 2" key="1">
    <citation type="submission" date="2023-09" db="EMBL/GenBank/DDBJ databases">
        <authorList>
            <person name="Rey-Velasco X."/>
        </authorList>
    </citation>
    <scope>NUCLEOTIDE SEQUENCE [LARGE SCALE GENOMIC DNA]</scope>
    <source>
        <strain evidence="1 2">F394</strain>
    </source>
</reference>
<keyword evidence="2" id="KW-1185">Reference proteome</keyword>
<proteinExistence type="predicted"/>
<dbReference type="EMBL" id="JAVRHT010000015">
    <property type="protein sequence ID" value="MDT0631655.1"/>
    <property type="molecule type" value="Genomic_DNA"/>
</dbReference>
<protein>
    <submittedName>
        <fullName evidence="1">Uncharacterized protein</fullName>
    </submittedName>
</protein>
<organism evidence="1 2">
    <name type="scientific">Rubrivirga litoralis</name>
    <dbReference type="NCBI Taxonomy" id="3075598"/>
    <lineage>
        <taxon>Bacteria</taxon>
        <taxon>Pseudomonadati</taxon>
        <taxon>Rhodothermota</taxon>
        <taxon>Rhodothermia</taxon>
        <taxon>Rhodothermales</taxon>
        <taxon>Rubricoccaceae</taxon>
        <taxon>Rubrivirga</taxon>
    </lineage>
</organism>
<evidence type="ECO:0000313" key="2">
    <source>
        <dbReference type="Proteomes" id="UP001267426"/>
    </source>
</evidence>
<gene>
    <name evidence="1" type="ORF">RM540_07815</name>
</gene>
<evidence type="ECO:0000313" key="1">
    <source>
        <dbReference type="EMBL" id="MDT0631655.1"/>
    </source>
</evidence>
<dbReference type="RefSeq" id="WP_311662997.1">
    <property type="nucleotide sequence ID" value="NZ_JAVRHT010000015.1"/>
</dbReference>
<comment type="caution">
    <text evidence="1">The sequence shown here is derived from an EMBL/GenBank/DDBJ whole genome shotgun (WGS) entry which is preliminary data.</text>
</comment>
<sequence>MPQKALVVIAGPTGAPTASLDRLDEHLRAGWRVAQATPMGGGGATDGFASLVVLERATETEAEALIEQIEEELDETAGDGGLDVQDPLLRRIVEEDE</sequence>
<accession>A0ABU3BQW4</accession>
<name>A0ABU3BQW4_9BACT</name>